<keyword evidence="2" id="KW-1185">Reference proteome</keyword>
<evidence type="ECO:0000313" key="1">
    <source>
        <dbReference type="EMBL" id="SMG51725.1"/>
    </source>
</evidence>
<protein>
    <submittedName>
        <fullName evidence="1">Uncharacterized protein</fullName>
    </submittedName>
</protein>
<proteinExistence type="predicted"/>
<gene>
    <name evidence="1" type="ORF">SAMN06275492_15713</name>
</gene>
<name>A0A1X7LD84_9BACT</name>
<organism evidence="1 2">
    <name type="scientific">Dethiosulfovibrio salsuginis</name>
    <dbReference type="NCBI Taxonomy" id="561720"/>
    <lineage>
        <taxon>Bacteria</taxon>
        <taxon>Thermotogati</taxon>
        <taxon>Synergistota</taxon>
        <taxon>Synergistia</taxon>
        <taxon>Synergistales</taxon>
        <taxon>Dethiosulfovibrionaceae</taxon>
        <taxon>Dethiosulfovibrio</taxon>
    </lineage>
</organism>
<reference evidence="2" key="1">
    <citation type="submission" date="2017-04" db="EMBL/GenBank/DDBJ databases">
        <authorList>
            <person name="Varghese N."/>
            <person name="Submissions S."/>
        </authorList>
    </citation>
    <scope>NUCLEOTIDE SEQUENCE [LARGE SCALE GENOMIC DNA]</scope>
    <source>
        <strain evidence="2">USBA 82</strain>
    </source>
</reference>
<accession>A0A1X7LD84</accession>
<evidence type="ECO:0000313" key="2">
    <source>
        <dbReference type="Proteomes" id="UP000193355"/>
    </source>
</evidence>
<dbReference type="EMBL" id="FXBB01000057">
    <property type="protein sequence ID" value="SMG51725.1"/>
    <property type="molecule type" value="Genomic_DNA"/>
</dbReference>
<sequence length="134" mass="14314">MIFGAMEYLTQGIEAVPGLSDFVKDKTGSPLFVTSNARAATAPCALISASSCKYAVNMGRGTAEFLVAFVLPLFDDDARGTALEFADLVGTQLYFSAGRGAHGHRITSVTMVGMEEDPERQGLWIVTFSVAIDR</sequence>
<dbReference type="RefSeq" id="WP_085545721.1">
    <property type="nucleotide sequence ID" value="NZ_FXBB01000057.1"/>
</dbReference>
<dbReference type="AlphaFoldDB" id="A0A1X7LD84"/>
<dbReference type="Proteomes" id="UP000193355">
    <property type="component" value="Unassembled WGS sequence"/>
</dbReference>
<dbReference type="STRING" id="561720.SAMN06275492_15713"/>